<dbReference type="Proteomes" id="UP001311232">
    <property type="component" value="Unassembled WGS sequence"/>
</dbReference>
<protein>
    <submittedName>
        <fullName evidence="2">Uncharacterized protein</fullName>
    </submittedName>
</protein>
<evidence type="ECO:0000313" key="3">
    <source>
        <dbReference type="Proteomes" id="UP001311232"/>
    </source>
</evidence>
<proteinExistence type="predicted"/>
<gene>
    <name evidence="2" type="ORF">CRENBAI_011604</name>
</gene>
<feature type="region of interest" description="Disordered" evidence="1">
    <location>
        <begin position="169"/>
        <end position="196"/>
    </location>
</feature>
<feature type="region of interest" description="Disordered" evidence="1">
    <location>
        <begin position="1"/>
        <end position="30"/>
    </location>
</feature>
<dbReference type="AlphaFoldDB" id="A0AAV9RU30"/>
<evidence type="ECO:0000256" key="1">
    <source>
        <dbReference type="SAM" id="MobiDB-lite"/>
    </source>
</evidence>
<keyword evidence="3" id="KW-1185">Reference proteome</keyword>
<reference evidence="2 3" key="1">
    <citation type="submission" date="2021-06" db="EMBL/GenBank/DDBJ databases">
        <authorList>
            <person name="Palmer J.M."/>
        </authorList>
    </citation>
    <scope>NUCLEOTIDE SEQUENCE [LARGE SCALE GENOMIC DNA]</scope>
    <source>
        <strain evidence="2 3">MEX-2019</strain>
        <tissue evidence="2">Muscle</tissue>
    </source>
</reference>
<feature type="compositionally biased region" description="Low complexity" evidence="1">
    <location>
        <begin position="19"/>
        <end position="30"/>
    </location>
</feature>
<comment type="caution">
    <text evidence="2">The sequence shown here is derived from an EMBL/GenBank/DDBJ whole genome shotgun (WGS) entry which is preliminary data.</text>
</comment>
<feature type="compositionally biased region" description="Basic and acidic residues" evidence="1">
    <location>
        <begin position="169"/>
        <end position="185"/>
    </location>
</feature>
<organism evidence="2 3">
    <name type="scientific">Crenichthys baileyi</name>
    <name type="common">White River springfish</name>
    <dbReference type="NCBI Taxonomy" id="28760"/>
    <lineage>
        <taxon>Eukaryota</taxon>
        <taxon>Metazoa</taxon>
        <taxon>Chordata</taxon>
        <taxon>Craniata</taxon>
        <taxon>Vertebrata</taxon>
        <taxon>Euteleostomi</taxon>
        <taxon>Actinopterygii</taxon>
        <taxon>Neopterygii</taxon>
        <taxon>Teleostei</taxon>
        <taxon>Neoteleostei</taxon>
        <taxon>Acanthomorphata</taxon>
        <taxon>Ovalentaria</taxon>
        <taxon>Atherinomorphae</taxon>
        <taxon>Cyprinodontiformes</taxon>
        <taxon>Goodeidae</taxon>
        <taxon>Crenichthys</taxon>
    </lineage>
</organism>
<feature type="compositionally biased region" description="Basic and acidic residues" evidence="1">
    <location>
        <begin position="124"/>
        <end position="138"/>
    </location>
</feature>
<sequence>MEVAPPSKALQQRCRPGVAAQQPAAAPWSPGVGAAAAAASSSLESWRLDCSAAAAAPGVLASGEEYMRLVSQRSCNLSSKKNGKDGEGEKQPSLGDGAVAGEDAGLPCSPHVSGRETTSLPAEQEARGKAENGDKGDLSPDMESPTWIHQKLTAVLTALQNAQRLLRLPRQESKEVHPPRPDQDQQVRGSLGRSPAYWAGVPVSAENILLRSVLRRNPETQTSRASMTVVDLRQ</sequence>
<feature type="region of interest" description="Disordered" evidence="1">
    <location>
        <begin position="74"/>
        <end position="146"/>
    </location>
</feature>
<evidence type="ECO:0000313" key="2">
    <source>
        <dbReference type="EMBL" id="KAK5612563.1"/>
    </source>
</evidence>
<name>A0AAV9RU30_9TELE</name>
<accession>A0AAV9RU30</accession>
<dbReference type="EMBL" id="JAHHUM010001375">
    <property type="protein sequence ID" value="KAK5612563.1"/>
    <property type="molecule type" value="Genomic_DNA"/>
</dbReference>